<gene>
    <name evidence="1" type="ORF">BST85_06265</name>
</gene>
<protein>
    <recommendedName>
        <fullName evidence="3">Histidyl-tRNA synthetase</fullName>
    </recommendedName>
</protein>
<name>A0A2S7KPI9_9FLAO</name>
<proteinExistence type="predicted"/>
<evidence type="ECO:0008006" key="3">
    <source>
        <dbReference type="Google" id="ProtNLM"/>
    </source>
</evidence>
<comment type="caution">
    <text evidence="1">The sequence shown here is derived from an EMBL/GenBank/DDBJ whole genome shotgun (WGS) entry which is preliminary data.</text>
</comment>
<dbReference type="Pfam" id="PF20105">
    <property type="entry name" value="DUF6495"/>
    <property type="match status" value="1"/>
</dbReference>
<accession>A0A2S7KPI9</accession>
<dbReference type="InterPro" id="IPR045470">
    <property type="entry name" value="DUF6495"/>
</dbReference>
<keyword evidence="2" id="KW-1185">Reference proteome</keyword>
<sequence length="155" mass="17715">MKYTRLTKEQLEELHMEFSRFLAAQSITAQEWEAIKRDKPEVAEQELDVFSDLVWEGVLKAAKFLEHRSNGQLFLFELDTSEIHLIAIRVTNPSVDLTTSTGLDWLGQNLGKEEVQVYRSTKTYGEDPHADVFDLIQKGAVLTSGELYKQLKGIL</sequence>
<reference evidence="1 2" key="1">
    <citation type="submission" date="2016-11" db="EMBL/GenBank/DDBJ databases">
        <title>Trade-off between light-utilization and light-protection in marine flavobacteria.</title>
        <authorList>
            <person name="Kumagai Y."/>
        </authorList>
    </citation>
    <scope>NUCLEOTIDE SEQUENCE [LARGE SCALE GENOMIC DNA]</scope>
    <source>
        <strain evidence="1 2">NBRC 107741</strain>
    </source>
</reference>
<dbReference type="Proteomes" id="UP000239800">
    <property type="component" value="Unassembled WGS sequence"/>
</dbReference>
<evidence type="ECO:0000313" key="1">
    <source>
        <dbReference type="EMBL" id="PQB04546.1"/>
    </source>
</evidence>
<evidence type="ECO:0000313" key="2">
    <source>
        <dbReference type="Proteomes" id="UP000239800"/>
    </source>
</evidence>
<dbReference type="RefSeq" id="WP_104812473.1">
    <property type="nucleotide sequence ID" value="NZ_MQUB01000001.1"/>
</dbReference>
<dbReference type="OrthoDB" id="956723at2"/>
<dbReference type="AlphaFoldDB" id="A0A2S7KPI9"/>
<dbReference type="EMBL" id="MQUB01000001">
    <property type="protein sequence ID" value="PQB04546.1"/>
    <property type="molecule type" value="Genomic_DNA"/>
</dbReference>
<organism evidence="1 2">
    <name type="scientific">Aureitalea marina</name>
    <dbReference type="NCBI Taxonomy" id="930804"/>
    <lineage>
        <taxon>Bacteria</taxon>
        <taxon>Pseudomonadati</taxon>
        <taxon>Bacteroidota</taxon>
        <taxon>Flavobacteriia</taxon>
        <taxon>Flavobacteriales</taxon>
        <taxon>Flavobacteriaceae</taxon>
        <taxon>Aureitalea</taxon>
    </lineage>
</organism>